<dbReference type="Proteomes" id="UP000515908">
    <property type="component" value="Chromosome 01"/>
</dbReference>
<dbReference type="GO" id="GO:0046872">
    <property type="term" value="F:metal ion binding"/>
    <property type="evidence" value="ECO:0007669"/>
    <property type="project" value="UniProtKB-KW"/>
</dbReference>
<dbReference type="PANTHER" id="PTHR19359">
    <property type="entry name" value="CYTOCHROME B5"/>
    <property type="match status" value="1"/>
</dbReference>
<dbReference type="GO" id="GO:0020037">
    <property type="term" value="F:heme binding"/>
    <property type="evidence" value="ECO:0007669"/>
    <property type="project" value="TreeGrafter"/>
</dbReference>
<evidence type="ECO:0000256" key="1">
    <source>
        <dbReference type="ARBA" id="ARBA00022617"/>
    </source>
</evidence>
<dbReference type="InterPro" id="IPR001199">
    <property type="entry name" value="Cyt_B5-like_heme/steroid-bd"/>
</dbReference>
<evidence type="ECO:0000256" key="3">
    <source>
        <dbReference type="ARBA" id="ARBA00023004"/>
    </source>
</evidence>
<evidence type="ECO:0000256" key="4">
    <source>
        <dbReference type="ARBA" id="ARBA00038168"/>
    </source>
</evidence>
<proteinExistence type="inferred from homology"/>
<dbReference type="AlphaFoldDB" id="A0A7G2C0Y5"/>
<organism evidence="7 8">
    <name type="scientific">Angomonas deanei</name>
    <dbReference type="NCBI Taxonomy" id="59799"/>
    <lineage>
        <taxon>Eukaryota</taxon>
        <taxon>Discoba</taxon>
        <taxon>Euglenozoa</taxon>
        <taxon>Kinetoplastea</taxon>
        <taxon>Metakinetoplastina</taxon>
        <taxon>Trypanosomatida</taxon>
        <taxon>Trypanosomatidae</taxon>
        <taxon>Strigomonadinae</taxon>
        <taxon>Angomonas</taxon>
    </lineage>
</organism>
<dbReference type="SUPFAM" id="SSF55856">
    <property type="entry name" value="Cytochrome b5-like heme/steroid binding domain"/>
    <property type="match status" value="1"/>
</dbReference>
<accession>A0A7G2C0Y5</accession>
<sequence>MFSSLLQLAGLAHNWPTFSREEIAKHDTPRSLWIVAGHSVYDVTPLLGSHVGGDTALLKRGGGVRDCTEDFNFHGLAARGEVSSYKIGEICPADRHKPYPGPPRVTAVPPPVTVPFTSPEEEVDSPPSFIKATTHKPTSGTEEEEEDVPSSASSNGLSHAMPRSVSA</sequence>
<dbReference type="SMART" id="SM01117">
    <property type="entry name" value="Cyt-b5"/>
    <property type="match status" value="1"/>
</dbReference>
<dbReference type="GO" id="GO:0016020">
    <property type="term" value="C:membrane"/>
    <property type="evidence" value="ECO:0007669"/>
    <property type="project" value="TreeGrafter"/>
</dbReference>
<dbReference type="OrthoDB" id="260519at2759"/>
<evidence type="ECO:0000313" key="8">
    <source>
        <dbReference type="Proteomes" id="UP000515908"/>
    </source>
</evidence>
<dbReference type="EMBL" id="LR877145">
    <property type="protein sequence ID" value="CAD2213349.1"/>
    <property type="molecule type" value="Genomic_DNA"/>
</dbReference>
<feature type="compositionally biased region" description="Pro residues" evidence="5">
    <location>
        <begin position="99"/>
        <end position="113"/>
    </location>
</feature>
<keyword evidence="8" id="KW-1185">Reference proteome</keyword>
<reference evidence="7 8" key="1">
    <citation type="submission" date="2020-08" db="EMBL/GenBank/DDBJ databases">
        <authorList>
            <person name="Newling K."/>
            <person name="Davey J."/>
            <person name="Forrester S."/>
        </authorList>
    </citation>
    <scope>NUCLEOTIDE SEQUENCE [LARGE SCALE GENOMIC DNA]</scope>
    <source>
        <strain evidence="8">Crithidia deanei Carvalho (ATCC PRA-265)</strain>
    </source>
</reference>
<dbReference type="VEuPathDB" id="TriTrypDB:ADEAN_000079000"/>
<dbReference type="InterPro" id="IPR050668">
    <property type="entry name" value="Cytochrome_b5"/>
</dbReference>
<keyword evidence="1" id="KW-0349">Heme</keyword>
<dbReference type="InterPro" id="IPR036400">
    <property type="entry name" value="Cyt_B5-like_heme/steroid_sf"/>
</dbReference>
<evidence type="ECO:0000313" key="7">
    <source>
        <dbReference type="EMBL" id="CAD2213349.1"/>
    </source>
</evidence>
<keyword evidence="3" id="KW-0408">Iron</keyword>
<evidence type="ECO:0000256" key="5">
    <source>
        <dbReference type="SAM" id="MobiDB-lite"/>
    </source>
</evidence>
<evidence type="ECO:0000256" key="2">
    <source>
        <dbReference type="ARBA" id="ARBA00022723"/>
    </source>
</evidence>
<name>A0A7G2C0Y5_9TRYP</name>
<feature type="region of interest" description="Disordered" evidence="5">
    <location>
        <begin position="93"/>
        <end position="167"/>
    </location>
</feature>
<gene>
    <name evidence="7" type="ORF">ADEAN_000079000</name>
</gene>
<dbReference type="PROSITE" id="PS50255">
    <property type="entry name" value="CYTOCHROME_B5_2"/>
    <property type="match status" value="1"/>
</dbReference>
<keyword evidence="2" id="KW-0479">Metal-binding</keyword>
<dbReference type="PANTHER" id="PTHR19359:SF146">
    <property type="entry name" value="B5, PUTATIVE-RELATED"/>
    <property type="match status" value="1"/>
</dbReference>
<protein>
    <submittedName>
        <fullName evidence="7">Cytochrome b5-like Heme/Steroid binding domain containing protein, putative</fullName>
    </submittedName>
</protein>
<feature type="domain" description="Cytochrome b5 heme-binding" evidence="6">
    <location>
        <begin position="15"/>
        <end position="91"/>
    </location>
</feature>
<dbReference type="Gene3D" id="3.10.120.10">
    <property type="entry name" value="Cytochrome b5-like heme/steroid binding domain"/>
    <property type="match status" value="1"/>
</dbReference>
<comment type="similarity">
    <text evidence="4">Belongs to the cytochrome b5 family.</text>
</comment>
<dbReference type="Pfam" id="PF00173">
    <property type="entry name" value="Cyt-b5"/>
    <property type="match status" value="1"/>
</dbReference>
<evidence type="ECO:0000259" key="6">
    <source>
        <dbReference type="PROSITE" id="PS50255"/>
    </source>
</evidence>